<evidence type="ECO:0000313" key="7">
    <source>
        <dbReference type="Proteomes" id="UP000595847"/>
    </source>
</evidence>
<dbReference type="RefSeq" id="WP_198826332.1">
    <property type="nucleotide sequence ID" value="NZ_CP066308.1"/>
</dbReference>
<dbReference type="InterPro" id="IPR003439">
    <property type="entry name" value="ABC_transporter-like_ATP-bd"/>
</dbReference>
<organism evidence="5 7">
    <name type="scientific">Brevibacillus composti</name>
    <dbReference type="NCBI Taxonomy" id="2796470"/>
    <lineage>
        <taxon>Bacteria</taxon>
        <taxon>Bacillati</taxon>
        <taxon>Bacillota</taxon>
        <taxon>Bacilli</taxon>
        <taxon>Bacillales</taxon>
        <taxon>Paenibacillaceae</taxon>
        <taxon>Brevibacillus</taxon>
    </lineage>
</organism>
<reference evidence="6" key="2">
    <citation type="submission" date="2021-04" db="EMBL/GenBank/DDBJ databases">
        <title>Brevibacillus composti FJAT-54423, complete genome.</title>
        <authorList>
            <person name="Tang R."/>
        </authorList>
    </citation>
    <scope>NUCLEOTIDE SEQUENCE</scope>
    <source>
        <strain evidence="6">FJAT-54424</strain>
    </source>
</reference>
<gene>
    <name evidence="5" type="ORF">JD108_12100</name>
    <name evidence="6" type="ORF">KDJ56_12045</name>
</gene>
<name>A0A7T5EHH2_9BACL</name>
<evidence type="ECO:0000313" key="5">
    <source>
        <dbReference type="EMBL" id="QQE72699.1"/>
    </source>
</evidence>
<dbReference type="PANTHER" id="PTHR42788:SF2">
    <property type="entry name" value="ABC TRANSPORTER ATP-BINDING PROTEIN"/>
    <property type="match status" value="1"/>
</dbReference>
<dbReference type="CDD" id="cd03293">
    <property type="entry name" value="ABC_NrtD_SsuB_transporters"/>
    <property type="match status" value="1"/>
</dbReference>
<dbReference type="PANTHER" id="PTHR42788">
    <property type="entry name" value="TAURINE IMPORT ATP-BINDING PROTEIN-RELATED"/>
    <property type="match status" value="1"/>
</dbReference>
<dbReference type="EMBL" id="CP066308">
    <property type="protein sequence ID" value="QQE72699.1"/>
    <property type="molecule type" value="Genomic_DNA"/>
</dbReference>
<dbReference type="InterPro" id="IPR017871">
    <property type="entry name" value="ABC_transporter-like_CS"/>
</dbReference>
<dbReference type="InterPro" id="IPR050166">
    <property type="entry name" value="ABC_transporter_ATP-bind"/>
</dbReference>
<dbReference type="AlphaFoldDB" id="A0A7T5EHH2"/>
<dbReference type="Proteomes" id="UP000677234">
    <property type="component" value="Chromosome"/>
</dbReference>
<keyword evidence="8" id="KW-1185">Reference proteome</keyword>
<evidence type="ECO:0000256" key="3">
    <source>
        <dbReference type="ARBA" id="ARBA00022840"/>
    </source>
</evidence>
<dbReference type="PROSITE" id="PS50893">
    <property type="entry name" value="ABC_TRANSPORTER_2"/>
    <property type="match status" value="1"/>
</dbReference>
<evidence type="ECO:0000259" key="4">
    <source>
        <dbReference type="PROSITE" id="PS50893"/>
    </source>
</evidence>
<dbReference type="SUPFAM" id="SSF52540">
    <property type="entry name" value="P-loop containing nucleoside triphosphate hydrolases"/>
    <property type="match status" value="1"/>
</dbReference>
<reference evidence="5 7" key="1">
    <citation type="submission" date="2020-12" db="EMBL/GenBank/DDBJ databases">
        <title>strain FJAT-54423T represents a novel species of the genus Brevibacillus.</title>
        <authorList>
            <person name="Tang R."/>
        </authorList>
    </citation>
    <scope>NUCLEOTIDE SEQUENCE [LARGE SCALE GENOMIC DNA]</scope>
    <source>
        <strain evidence="5 7">FJAT-54423</strain>
    </source>
</reference>
<dbReference type="GO" id="GO:0016887">
    <property type="term" value="F:ATP hydrolysis activity"/>
    <property type="evidence" value="ECO:0007669"/>
    <property type="project" value="InterPro"/>
</dbReference>
<proteinExistence type="predicted"/>
<evidence type="ECO:0000313" key="6">
    <source>
        <dbReference type="EMBL" id="QUO39777.1"/>
    </source>
</evidence>
<dbReference type="GO" id="GO:0005524">
    <property type="term" value="F:ATP binding"/>
    <property type="evidence" value="ECO:0007669"/>
    <property type="project" value="UniProtKB-KW"/>
</dbReference>
<keyword evidence="2" id="KW-0547">Nucleotide-binding</keyword>
<keyword evidence="3 5" id="KW-0067">ATP-binding</keyword>
<dbReference type="EMBL" id="CP073708">
    <property type="protein sequence ID" value="QUO39777.1"/>
    <property type="molecule type" value="Genomic_DNA"/>
</dbReference>
<dbReference type="Pfam" id="PF00005">
    <property type="entry name" value="ABC_tran"/>
    <property type="match status" value="1"/>
</dbReference>
<sequence length="260" mass="29112">MRDKLAFSGVRFSYGNKPILDGFDLRIGAGELVSLIGPSGIGKSTLFQLAAGLLQPERGEIRLDGQVQKNRLGQVGYMPQRDLLMAWRTVSENAGLPLEIQGLPKKEVRARIEKELPRYGLAEWRDAYPAELSGGMRQRVSFLRALMTGADLLLLDEPFSALDGITRMEMQEWLLSMWQQTGSTMLLITHDLDEAILLADRVIVLAGSPIRRPVELIVDVPRPRSMQSRNHPRFHALREEIWQLLRDQTAHHGASAGGRA</sequence>
<dbReference type="InterPro" id="IPR027417">
    <property type="entry name" value="P-loop_NTPase"/>
</dbReference>
<dbReference type="SMART" id="SM00382">
    <property type="entry name" value="AAA"/>
    <property type="match status" value="1"/>
</dbReference>
<evidence type="ECO:0000256" key="2">
    <source>
        <dbReference type="ARBA" id="ARBA00022741"/>
    </source>
</evidence>
<feature type="domain" description="ABC transporter" evidence="4">
    <location>
        <begin position="5"/>
        <end position="232"/>
    </location>
</feature>
<keyword evidence="1" id="KW-0813">Transport</keyword>
<dbReference type="Gene3D" id="3.40.50.300">
    <property type="entry name" value="P-loop containing nucleotide triphosphate hydrolases"/>
    <property type="match status" value="1"/>
</dbReference>
<protein>
    <submittedName>
        <fullName evidence="5">ABC transporter ATP-binding protein</fullName>
    </submittedName>
</protein>
<accession>A0A7T5EHH2</accession>
<evidence type="ECO:0000313" key="8">
    <source>
        <dbReference type="Proteomes" id="UP000677234"/>
    </source>
</evidence>
<dbReference type="InterPro" id="IPR003593">
    <property type="entry name" value="AAA+_ATPase"/>
</dbReference>
<dbReference type="PROSITE" id="PS00211">
    <property type="entry name" value="ABC_TRANSPORTER_1"/>
    <property type="match status" value="1"/>
</dbReference>
<evidence type="ECO:0000256" key="1">
    <source>
        <dbReference type="ARBA" id="ARBA00022448"/>
    </source>
</evidence>
<dbReference type="KEGG" id="bcop:JD108_12100"/>
<dbReference type="Proteomes" id="UP000595847">
    <property type="component" value="Chromosome"/>
</dbReference>